<proteinExistence type="predicted"/>
<dbReference type="EMBL" id="OZ075122">
    <property type="protein sequence ID" value="CAL4908395.1"/>
    <property type="molecule type" value="Genomic_DNA"/>
</dbReference>
<dbReference type="Proteomes" id="UP001497457">
    <property type="component" value="Chromosome 11b"/>
</dbReference>
<protein>
    <submittedName>
        <fullName evidence="3">Uncharacterized protein</fullName>
    </submittedName>
</protein>
<sequence length="86" mass="8982">MARSFTVAAAAFLLVATMAVSSVHAGRALSERNSGEANGHAAVRLLGLDFLMKLGEGVLADAAFVPKKARVPGIIHRYKKVPILGP</sequence>
<evidence type="ECO:0000313" key="4">
    <source>
        <dbReference type="Proteomes" id="UP001497457"/>
    </source>
</evidence>
<dbReference type="AlphaFoldDB" id="A0ABC8WEJ4"/>
<keyword evidence="1" id="KW-0732">Signal</keyword>
<dbReference type="Proteomes" id="UP001497457">
    <property type="component" value="Chromosome 12b"/>
</dbReference>
<evidence type="ECO:0000313" key="3">
    <source>
        <dbReference type="EMBL" id="CAL4908395.1"/>
    </source>
</evidence>
<reference evidence="4" key="1">
    <citation type="submission" date="2024-06" db="EMBL/GenBank/DDBJ databases">
        <authorList>
            <person name="Ryan C."/>
        </authorList>
    </citation>
    <scope>NUCLEOTIDE SEQUENCE [LARGE SCALE GENOMIC DNA]</scope>
</reference>
<gene>
    <name evidence="3" type="ORF">URODEC1_LOCUS13057</name>
    <name evidence="2" type="ORF">URODEC1_LOCUS9016</name>
</gene>
<evidence type="ECO:0000256" key="1">
    <source>
        <dbReference type="SAM" id="SignalP"/>
    </source>
</evidence>
<feature type="signal peptide" evidence="1">
    <location>
        <begin position="1"/>
        <end position="25"/>
    </location>
</feature>
<keyword evidence="4" id="KW-1185">Reference proteome</keyword>
<organism evidence="3 4">
    <name type="scientific">Urochloa decumbens</name>
    <dbReference type="NCBI Taxonomy" id="240449"/>
    <lineage>
        <taxon>Eukaryota</taxon>
        <taxon>Viridiplantae</taxon>
        <taxon>Streptophyta</taxon>
        <taxon>Embryophyta</taxon>
        <taxon>Tracheophyta</taxon>
        <taxon>Spermatophyta</taxon>
        <taxon>Magnoliopsida</taxon>
        <taxon>Liliopsida</taxon>
        <taxon>Poales</taxon>
        <taxon>Poaceae</taxon>
        <taxon>PACMAD clade</taxon>
        <taxon>Panicoideae</taxon>
        <taxon>Panicodae</taxon>
        <taxon>Paniceae</taxon>
        <taxon>Melinidinae</taxon>
        <taxon>Urochloa</taxon>
    </lineage>
</organism>
<feature type="chain" id="PRO_5044721155" evidence="1">
    <location>
        <begin position="26"/>
        <end position="86"/>
    </location>
</feature>
<dbReference type="EMBL" id="OZ075121">
    <property type="protein sequence ID" value="CAL4900960.1"/>
    <property type="molecule type" value="Genomic_DNA"/>
</dbReference>
<accession>A0ABC8WEJ4</accession>
<reference evidence="3 4" key="2">
    <citation type="submission" date="2024-10" db="EMBL/GenBank/DDBJ databases">
        <authorList>
            <person name="Ryan C."/>
        </authorList>
    </citation>
    <scope>NUCLEOTIDE SEQUENCE [LARGE SCALE GENOMIC DNA]</scope>
</reference>
<evidence type="ECO:0000313" key="2">
    <source>
        <dbReference type="EMBL" id="CAL4900960.1"/>
    </source>
</evidence>
<name>A0ABC8WEJ4_9POAL</name>